<organism evidence="3 4">
    <name type="scientific">Heterobasidion irregulare (strain TC 32-1)</name>
    <dbReference type="NCBI Taxonomy" id="747525"/>
    <lineage>
        <taxon>Eukaryota</taxon>
        <taxon>Fungi</taxon>
        <taxon>Dikarya</taxon>
        <taxon>Basidiomycota</taxon>
        <taxon>Agaricomycotina</taxon>
        <taxon>Agaricomycetes</taxon>
        <taxon>Russulales</taxon>
        <taxon>Bondarzewiaceae</taxon>
        <taxon>Heterobasidion</taxon>
        <taxon>Heterobasidion annosum species complex</taxon>
    </lineage>
</organism>
<feature type="region of interest" description="Disordered" evidence="2">
    <location>
        <begin position="84"/>
        <end position="144"/>
    </location>
</feature>
<reference evidence="3 4" key="1">
    <citation type="journal article" date="2012" name="New Phytol.">
        <title>Insight into trade-off between wood decay and parasitism from the genome of a fungal forest pathogen.</title>
        <authorList>
            <person name="Olson A."/>
            <person name="Aerts A."/>
            <person name="Asiegbu F."/>
            <person name="Belbahri L."/>
            <person name="Bouzid O."/>
            <person name="Broberg A."/>
            <person name="Canback B."/>
            <person name="Coutinho P.M."/>
            <person name="Cullen D."/>
            <person name="Dalman K."/>
            <person name="Deflorio G."/>
            <person name="van Diepen L.T."/>
            <person name="Dunand C."/>
            <person name="Duplessis S."/>
            <person name="Durling M."/>
            <person name="Gonthier P."/>
            <person name="Grimwood J."/>
            <person name="Fossdal C.G."/>
            <person name="Hansson D."/>
            <person name="Henrissat B."/>
            <person name="Hietala A."/>
            <person name="Himmelstrand K."/>
            <person name="Hoffmeister D."/>
            <person name="Hogberg N."/>
            <person name="James T.Y."/>
            <person name="Karlsson M."/>
            <person name="Kohler A."/>
            <person name="Kues U."/>
            <person name="Lee Y.H."/>
            <person name="Lin Y.C."/>
            <person name="Lind M."/>
            <person name="Lindquist E."/>
            <person name="Lombard V."/>
            <person name="Lucas S."/>
            <person name="Lunden K."/>
            <person name="Morin E."/>
            <person name="Murat C."/>
            <person name="Park J."/>
            <person name="Raffaello T."/>
            <person name="Rouze P."/>
            <person name="Salamov A."/>
            <person name="Schmutz J."/>
            <person name="Solheim H."/>
            <person name="Stahlberg J."/>
            <person name="Velez H."/>
            <person name="de Vries R.P."/>
            <person name="Wiebenga A."/>
            <person name="Woodward S."/>
            <person name="Yakovlev I."/>
            <person name="Garbelotto M."/>
            <person name="Martin F."/>
            <person name="Grigoriev I.V."/>
            <person name="Stenlid J."/>
        </authorList>
    </citation>
    <scope>NUCLEOTIDE SEQUENCE [LARGE SCALE GENOMIC DNA]</scope>
    <source>
        <strain evidence="3 4">TC 32-1</strain>
    </source>
</reference>
<dbReference type="Gene3D" id="1.10.287.1490">
    <property type="match status" value="2"/>
</dbReference>
<evidence type="ECO:0000256" key="2">
    <source>
        <dbReference type="SAM" id="MobiDB-lite"/>
    </source>
</evidence>
<evidence type="ECO:0000313" key="3">
    <source>
        <dbReference type="EMBL" id="ETW86816.1"/>
    </source>
</evidence>
<feature type="compositionally biased region" description="Basic residues" evidence="2">
    <location>
        <begin position="9"/>
        <end position="23"/>
    </location>
</feature>
<dbReference type="EMBL" id="KI925454">
    <property type="protein sequence ID" value="ETW86816.1"/>
    <property type="molecule type" value="Genomic_DNA"/>
</dbReference>
<gene>
    <name evidence="3" type="ORF">HETIRDRAFT_456687</name>
</gene>
<feature type="compositionally biased region" description="Low complexity" evidence="2">
    <location>
        <begin position="24"/>
        <end position="40"/>
    </location>
</feature>
<dbReference type="AlphaFoldDB" id="W4KP64"/>
<proteinExistence type="predicted"/>
<keyword evidence="4" id="KW-1185">Reference proteome</keyword>
<feature type="compositionally biased region" description="Polar residues" evidence="2">
    <location>
        <begin position="747"/>
        <end position="759"/>
    </location>
</feature>
<feature type="region of interest" description="Disordered" evidence="2">
    <location>
        <begin position="684"/>
        <end position="764"/>
    </location>
</feature>
<name>W4KP64_HETIT</name>
<feature type="compositionally biased region" description="Gly residues" evidence="2">
    <location>
        <begin position="684"/>
        <end position="694"/>
    </location>
</feature>
<dbReference type="HOGENOM" id="CLU_018301_0_0_1"/>
<protein>
    <submittedName>
        <fullName evidence="3">Uncharacterized protein</fullName>
    </submittedName>
</protein>
<evidence type="ECO:0000256" key="1">
    <source>
        <dbReference type="SAM" id="Coils"/>
    </source>
</evidence>
<dbReference type="Proteomes" id="UP000030671">
    <property type="component" value="Unassembled WGS sequence"/>
</dbReference>
<dbReference type="PANTHER" id="PTHR45615">
    <property type="entry name" value="MYOSIN HEAVY CHAIN, NON-MUSCLE"/>
    <property type="match status" value="1"/>
</dbReference>
<feature type="compositionally biased region" description="Low complexity" evidence="2">
    <location>
        <begin position="98"/>
        <end position="114"/>
    </location>
</feature>
<keyword evidence="1" id="KW-0175">Coiled coil</keyword>
<feature type="region of interest" description="Disordered" evidence="2">
    <location>
        <begin position="1"/>
        <end position="66"/>
    </location>
</feature>
<dbReference type="OrthoDB" id="10255630at2759"/>
<accession>W4KP64</accession>
<dbReference type="RefSeq" id="XP_009540800.1">
    <property type="nucleotide sequence ID" value="XM_009542505.1"/>
</dbReference>
<dbReference type="KEGG" id="hir:HETIRDRAFT_456687"/>
<sequence>MSEDDRATKSARAKALLKKRQQKKGGAAAASSTPTPGSPLVRAYSPALSDTPADEDQGELADVFARGAAPANSADVPWLASLERVGSPSVPPAPSPSSSPVRAAQQPMPSHSAQSPPPAPSSLHPPAASSPPAEDETNSLHAVIQTQQQTISLLVSEKASLGASVERLSEVESRLRKAEQALQLERDAGRAFEARVTQLEQDAHQASARIEELSARERTLEDTFREQERELQLTKGAADEFQAEAERSLRRVRELEEQIQSDDRVERLEASLQNVQDHASELEFQMSKLKQAHAALKSERDALESQLQARTASEADWAQRHADLAQQHAEVQQLLDALTAEHDSLARDHADLAARLEARQQSLSDLQAAASQAAAEHAATARQLQVAQGDLRAAVRRADEAERQQKALQAEGTALMGALEEMRPKIVELTDAKLELTERAAGLERALRDRDSVVGHVEVALGAARDEKDAAEARLREAEARHEAERAAAQEGMGELQRAYGELQAELDVASAGVRELETDRAAQRQLVSRQSGEIDRLQGAVHELKDVVASLRVELDERRTAASEQKEFLERARNEVEALRADLASRDDELEQLRATVEEAQTAAAAAAASAAEDDDSARSPMSPALDREMLSALRQQHALELSAAQSQIRALQTAVFEAEARAHTLQKHAGALEDQLARGAATGAGAGAGASGNGTAPRAPVPVGGKAAKEGPPSRPSSRSRNHSDDLRRASLARQASGGAPPPLASQTLLFGQNLSPETRHKRKVSLSMLKARIDSEVAAAAGASHLSSRAVSPAPVGTGGGVGVAPGLPTVVEPRAPATLSLSLKHPQFLDESHIFWCHSCRGELVIL</sequence>
<dbReference type="eggNOG" id="KOG1836">
    <property type="taxonomic scope" value="Eukaryota"/>
</dbReference>
<feature type="compositionally biased region" description="Low complexity" evidence="2">
    <location>
        <begin position="121"/>
        <end position="132"/>
    </location>
</feature>
<dbReference type="SUPFAM" id="SSF57997">
    <property type="entry name" value="Tropomyosin"/>
    <property type="match status" value="1"/>
</dbReference>
<dbReference type="GeneID" id="20676769"/>
<dbReference type="PANTHER" id="PTHR45615:SF66">
    <property type="entry name" value="CARD DOMAIN-CONTAINING PROTEIN"/>
    <property type="match status" value="1"/>
</dbReference>
<feature type="coiled-coil region" evidence="1">
    <location>
        <begin position="161"/>
        <end position="355"/>
    </location>
</feature>
<dbReference type="InParanoid" id="W4KP64"/>
<feature type="coiled-coil region" evidence="1">
    <location>
        <begin position="384"/>
        <end position="506"/>
    </location>
</feature>
<evidence type="ECO:0000313" key="4">
    <source>
        <dbReference type="Proteomes" id="UP000030671"/>
    </source>
</evidence>
<feature type="coiled-coil region" evidence="1">
    <location>
        <begin position="636"/>
        <end position="663"/>
    </location>
</feature>
<feature type="region of interest" description="Disordered" evidence="2">
    <location>
        <begin position="605"/>
        <end position="624"/>
    </location>
</feature>